<dbReference type="EMBL" id="FUZT01000001">
    <property type="protein sequence ID" value="SKC35443.1"/>
    <property type="molecule type" value="Genomic_DNA"/>
</dbReference>
<dbReference type="GO" id="GO:0160147">
    <property type="term" value="F:tRNA pseudouridine(38-40) synthase activity"/>
    <property type="evidence" value="ECO:0007669"/>
    <property type="project" value="UniProtKB-EC"/>
</dbReference>
<sequence length="244" mass="28273">MKNIKLAIAYDGTNYSGWQRQNNARTVQYEIEKALKKILKKDITLHGSGRTDAGVHALGQVASFVEDFALPVDKIPLVVNNLLPKDIVIRSAEEMKMDFHARYCAKGKKYIYKIFNDSIRNPMYRNYSYFINGHIDLKKIIEASKYFIGEHDFRTFMASGSNIKNTIRTIYDINIYKKDKFIILEYEGNGFLYKMVRIITATLMDINFNRIGIENLNSIIKSKDRNKARHTAPAQGLYLARVYY</sequence>
<reference evidence="9 10" key="1">
    <citation type="submission" date="2017-02" db="EMBL/GenBank/DDBJ databases">
        <authorList>
            <person name="Peterson S.W."/>
        </authorList>
    </citation>
    <scope>NUCLEOTIDE SEQUENCE [LARGE SCALE GENOMIC DNA]</scope>
    <source>
        <strain evidence="9 10">M1</strain>
    </source>
</reference>
<accession>A0A1T5I8T6</accession>
<feature type="binding site" evidence="4 6">
    <location>
        <position position="110"/>
    </location>
    <ligand>
        <name>substrate</name>
    </ligand>
</feature>
<dbReference type="Gene3D" id="3.30.70.580">
    <property type="entry name" value="Pseudouridine synthase I, catalytic domain, N-terminal subdomain"/>
    <property type="match status" value="1"/>
</dbReference>
<dbReference type="CDD" id="cd02570">
    <property type="entry name" value="PseudoU_synth_EcTruA"/>
    <property type="match status" value="1"/>
</dbReference>
<comment type="similarity">
    <text evidence="1 4 7">Belongs to the tRNA pseudouridine synthase TruA family.</text>
</comment>
<comment type="function">
    <text evidence="4">Formation of pseudouridine at positions 38, 39 and 40 in the anticodon stem and loop of transfer RNAs.</text>
</comment>
<dbReference type="EC" id="5.4.99.12" evidence="4"/>
<evidence type="ECO:0000259" key="8">
    <source>
        <dbReference type="Pfam" id="PF01416"/>
    </source>
</evidence>
<dbReference type="GO" id="GO:0031119">
    <property type="term" value="P:tRNA pseudouridine synthesis"/>
    <property type="evidence" value="ECO:0007669"/>
    <property type="project" value="UniProtKB-UniRule"/>
</dbReference>
<evidence type="ECO:0000256" key="2">
    <source>
        <dbReference type="ARBA" id="ARBA00022694"/>
    </source>
</evidence>
<dbReference type="SUPFAM" id="SSF55120">
    <property type="entry name" value="Pseudouridine synthase"/>
    <property type="match status" value="1"/>
</dbReference>
<dbReference type="InterPro" id="IPR020094">
    <property type="entry name" value="TruA/RsuA/RluB/E/F_N"/>
</dbReference>
<keyword evidence="2 4" id="KW-0819">tRNA processing</keyword>
<evidence type="ECO:0000313" key="10">
    <source>
        <dbReference type="Proteomes" id="UP000190285"/>
    </source>
</evidence>
<comment type="catalytic activity">
    <reaction evidence="4 7">
        <text>uridine(38/39/40) in tRNA = pseudouridine(38/39/40) in tRNA</text>
        <dbReference type="Rhea" id="RHEA:22376"/>
        <dbReference type="Rhea" id="RHEA-COMP:10085"/>
        <dbReference type="Rhea" id="RHEA-COMP:10087"/>
        <dbReference type="ChEBI" id="CHEBI:65314"/>
        <dbReference type="ChEBI" id="CHEBI:65315"/>
        <dbReference type="EC" id="5.4.99.12"/>
    </reaction>
</comment>
<dbReference type="InterPro" id="IPR020103">
    <property type="entry name" value="PsdUridine_synth_cat_dom_sf"/>
</dbReference>
<keyword evidence="10" id="KW-1185">Reference proteome</keyword>
<dbReference type="GO" id="GO:0003723">
    <property type="term" value="F:RNA binding"/>
    <property type="evidence" value="ECO:0007669"/>
    <property type="project" value="InterPro"/>
</dbReference>
<dbReference type="FunFam" id="3.30.70.580:FF:000001">
    <property type="entry name" value="tRNA pseudouridine synthase A"/>
    <property type="match status" value="1"/>
</dbReference>
<dbReference type="NCBIfam" id="TIGR00071">
    <property type="entry name" value="hisT_truA"/>
    <property type="match status" value="1"/>
</dbReference>
<evidence type="ECO:0000256" key="3">
    <source>
        <dbReference type="ARBA" id="ARBA00023235"/>
    </source>
</evidence>
<organism evidence="9 10">
    <name type="scientific">Maledivibacter halophilus</name>
    <dbReference type="NCBI Taxonomy" id="36842"/>
    <lineage>
        <taxon>Bacteria</taxon>
        <taxon>Bacillati</taxon>
        <taxon>Bacillota</taxon>
        <taxon>Clostridia</taxon>
        <taxon>Peptostreptococcales</taxon>
        <taxon>Caminicellaceae</taxon>
        <taxon>Maledivibacter</taxon>
    </lineage>
</organism>
<evidence type="ECO:0000256" key="7">
    <source>
        <dbReference type="RuleBase" id="RU003792"/>
    </source>
</evidence>
<evidence type="ECO:0000256" key="1">
    <source>
        <dbReference type="ARBA" id="ARBA00009375"/>
    </source>
</evidence>
<feature type="active site" description="Nucleophile" evidence="4 5">
    <location>
        <position position="52"/>
    </location>
</feature>
<comment type="subunit">
    <text evidence="4">Homodimer.</text>
</comment>
<feature type="domain" description="Pseudouridine synthase I TruA alpha/beta" evidence="8">
    <location>
        <begin position="143"/>
        <end position="244"/>
    </location>
</feature>
<dbReference type="Proteomes" id="UP000190285">
    <property type="component" value="Unassembled WGS sequence"/>
</dbReference>
<protein>
    <recommendedName>
        <fullName evidence="4">tRNA pseudouridine synthase A</fullName>
        <ecNumber evidence="4">5.4.99.12</ecNumber>
    </recommendedName>
    <alternativeName>
        <fullName evidence="4">tRNA pseudouridine(38-40) synthase</fullName>
    </alternativeName>
    <alternativeName>
        <fullName evidence="4">tRNA pseudouridylate synthase I</fullName>
    </alternativeName>
    <alternativeName>
        <fullName evidence="4">tRNA-uridine isomerase I</fullName>
    </alternativeName>
</protein>
<evidence type="ECO:0000256" key="6">
    <source>
        <dbReference type="PIRSR" id="PIRSR001430-2"/>
    </source>
</evidence>
<dbReference type="Pfam" id="PF01416">
    <property type="entry name" value="PseudoU_synth_1"/>
    <property type="match status" value="2"/>
</dbReference>
<dbReference type="STRING" id="36842.SAMN02194393_00037"/>
<dbReference type="PIRSF" id="PIRSF001430">
    <property type="entry name" value="tRNA_psdUrid_synth"/>
    <property type="match status" value="1"/>
</dbReference>
<comment type="caution">
    <text evidence="4">Lacks conserved residue(s) required for the propagation of feature annotation.</text>
</comment>
<dbReference type="RefSeq" id="WP_079488454.1">
    <property type="nucleotide sequence ID" value="NZ_FUZT01000001.1"/>
</dbReference>
<dbReference type="InterPro" id="IPR001406">
    <property type="entry name" value="PsdUridine_synth_TruA"/>
</dbReference>
<dbReference type="PANTHER" id="PTHR11142:SF0">
    <property type="entry name" value="TRNA PSEUDOURIDINE SYNTHASE-LIKE 1"/>
    <property type="match status" value="1"/>
</dbReference>
<dbReference type="HAMAP" id="MF_00171">
    <property type="entry name" value="TruA"/>
    <property type="match status" value="1"/>
</dbReference>
<feature type="domain" description="Pseudouridine synthase I TruA alpha/beta" evidence="8">
    <location>
        <begin position="7"/>
        <end position="103"/>
    </location>
</feature>
<gene>
    <name evidence="4" type="primary">truA</name>
    <name evidence="9" type="ORF">SAMN02194393_00037</name>
</gene>
<name>A0A1T5I8T6_9FIRM</name>
<evidence type="ECO:0000313" key="9">
    <source>
        <dbReference type="EMBL" id="SKC35443.1"/>
    </source>
</evidence>
<keyword evidence="3 4" id="KW-0413">Isomerase</keyword>
<dbReference type="InterPro" id="IPR020097">
    <property type="entry name" value="PsdUridine_synth_TruA_a/b_dom"/>
</dbReference>
<dbReference type="AlphaFoldDB" id="A0A1T5I8T6"/>
<dbReference type="PANTHER" id="PTHR11142">
    <property type="entry name" value="PSEUDOURIDYLATE SYNTHASE"/>
    <property type="match status" value="1"/>
</dbReference>
<dbReference type="Gene3D" id="3.30.70.660">
    <property type="entry name" value="Pseudouridine synthase I, catalytic domain, C-terminal subdomain"/>
    <property type="match status" value="1"/>
</dbReference>
<dbReference type="InterPro" id="IPR020095">
    <property type="entry name" value="PsdUridine_synth_TruA_C"/>
</dbReference>
<dbReference type="OrthoDB" id="9811823at2"/>
<proteinExistence type="inferred from homology"/>
<evidence type="ECO:0000256" key="5">
    <source>
        <dbReference type="PIRSR" id="PIRSR001430-1"/>
    </source>
</evidence>
<evidence type="ECO:0000256" key="4">
    <source>
        <dbReference type="HAMAP-Rule" id="MF_00171"/>
    </source>
</evidence>